<gene>
    <name evidence="1" type="ORF">ECPE_LOCUS7396</name>
</gene>
<accession>A0A183AKB1</accession>
<dbReference type="WBParaSite" id="ECPE_0000741201-mRNA-1">
    <property type="protein sequence ID" value="ECPE_0000741201-mRNA-1"/>
    <property type="gene ID" value="ECPE_0000741201"/>
</dbReference>
<evidence type="ECO:0000313" key="2">
    <source>
        <dbReference type="Proteomes" id="UP000272942"/>
    </source>
</evidence>
<dbReference type="AlphaFoldDB" id="A0A183AKB1"/>
<evidence type="ECO:0000313" key="3">
    <source>
        <dbReference type="WBParaSite" id="ECPE_0000741201-mRNA-1"/>
    </source>
</evidence>
<reference evidence="1 2" key="2">
    <citation type="submission" date="2018-11" db="EMBL/GenBank/DDBJ databases">
        <authorList>
            <consortium name="Pathogen Informatics"/>
        </authorList>
    </citation>
    <scope>NUCLEOTIDE SEQUENCE [LARGE SCALE GENOMIC DNA]</scope>
    <source>
        <strain evidence="1 2">Egypt</strain>
    </source>
</reference>
<proteinExistence type="predicted"/>
<name>A0A183AKB1_9TREM</name>
<protein>
    <submittedName>
        <fullName evidence="3">Ig-like domain-containing protein</fullName>
    </submittedName>
</protein>
<evidence type="ECO:0000313" key="1">
    <source>
        <dbReference type="EMBL" id="VDP80993.1"/>
    </source>
</evidence>
<organism evidence="3">
    <name type="scientific">Echinostoma caproni</name>
    <dbReference type="NCBI Taxonomy" id="27848"/>
    <lineage>
        <taxon>Eukaryota</taxon>
        <taxon>Metazoa</taxon>
        <taxon>Spiralia</taxon>
        <taxon>Lophotrochozoa</taxon>
        <taxon>Platyhelminthes</taxon>
        <taxon>Trematoda</taxon>
        <taxon>Digenea</taxon>
        <taxon>Plagiorchiida</taxon>
        <taxon>Echinostomata</taxon>
        <taxon>Echinostomatoidea</taxon>
        <taxon>Echinostomatidae</taxon>
        <taxon>Echinostoma</taxon>
    </lineage>
</organism>
<dbReference type="Proteomes" id="UP000272942">
    <property type="component" value="Unassembled WGS sequence"/>
</dbReference>
<dbReference type="EMBL" id="UZAN01044547">
    <property type="protein sequence ID" value="VDP80993.1"/>
    <property type="molecule type" value="Genomic_DNA"/>
</dbReference>
<keyword evidence="2" id="KW-1185">Reference proteome</keyword>
<reference evidence="3" key="1">
    <citation type="submission" date="2016-06" db="UniProtKB">
        <authorList>
            <consortium name="WormBaseParasite"/>
        </authorList>
    </citation>
    <scope>IDENTIFICATION</scope>
</reference>
<sequence>MPCFWRWFDYISAQPVLEIKPTRLQFWNYYDSLHLHCKVIDPNVNKTVNSRMRFVRGLNNAMTFGNSLLSLNQKKTGIGVYCCEYELAGYWFKRFLSIYTHEFPDFLIENYYSLGVPTNRGQRMVVSLKKPTLVLGYLSCGYRAMRQRLLVVYNPTEIGHRYTNLSSCSTFTCSYASIALPRMNRFAKICIISESEQLVYDYGMLPDNIGGIHEKWSGNVSCHFRNQILRANVPNYYYTIEYIAGDNYRIIGNSFEKVGTSSTGYFHYRCTFSAYDYNLVADCKHRLLRGPYVYMSASTVIVNREIPVCSNELDARVRIKISGNSLFESPQEWIELAEDGSSEWFYCVHPANSTIKHRFRLTIIPKFIALRLDGDEAVMNRPEPRNVKCLHNYEGNQTIQTKWAILYSTTDTVSVADSTLIVQPSNSFGFVLARCHLLYEKEMLLFMNYIQIVFQRPVIVYDPPKCSLKSGNLLGYHGITINEGADVDNLFGEHISWPYSYKRHRGTYRCTIWLPESQVYVDHESIRDSGERLCSSQIFFYSPF</sequence>